<dbReference type="AlphaFoldDB" id="A0A3S4MT10"/>
<feature type="region of interest" description="Disordered" evidence="1">
    <location>
        <begin position="229"/>
        <end position="285"/>
    </location>
</feature>
<dbReference type="RefSeq" id="WP_002981682.1">
    <property type="nucleotide sequence ID" value="NZ_CP068486.1"/>
</dbReference>
<protein>
    <submittedName>
        <fullName evidence="2">Uncharacterized protein</fullName>
    </submittedName>
</protein>
<dbReference type="Proteomes" id="UP000279227">
    <property type="component" value="Chromosome"/>
</dbReference>
<dbReference type="PROSITE" id="PS51257">
    <property type="entry name" value="PROKAR_LIPOPROTEIN"/>
    <property type="match status" value="1"/>
</dbReference>
<feature type="compositionally biased region" description="Gly residues" evidence="1">
    <location>
        <begin position="230"/>
        <end position="259"/>
    </location>
</feature>
<gene>
    <name evidence="2" type="ORF">NCTC11432_04526</name>
</gene>
<reference evidence="2 3" key="1">
    <citation type="submission" date="2018-12" db="EMBL/GenBank/DDBJ databases">
        <authorList>
            <consortium name="Pathogen Informatics"/>
        </authorList>
    </citation>
    <scope>NUCLEOTIDE SEQUENCE [LARGE SCALE GENOMIC DNA]</scope>
    <source>
        <strain evidence="2 3">NCTC11432</strain>
    </source>
</reference>
<dbReference type="OrthoDB" id="1433916at2"/>
<dbReference type="KEGG" id="cgle:NCTC11432_04526"/>
<proteinExistence type="predicted"/>
<organism evidence="2 3">
    <name type="scientific">Chryseobacterium gleum</name>
    <name type="common">Flavobacterium gleum</name>
    <dbReference type="NCBI Taxonomy" id="250"/>
    <lineage>
        <taxon>Bacteria</taxon>
        <taxon>Pseudomonadati</taxon>
        <taxon>Bacteroidota</taxon>
        <taxon>Flavobacteriia</taxon>
        <taxon>Flavobacteriales</taxon>
        <taxon>Weeksellaceae</taxon>
        <taxon>Chryseobacterium group</taxon>
        <taxon>Chryseobacterium</taxon>
    </lineage>
</organism>
<dbReference type="STRING" id="525257.HMPREF0204_15280"/>
<evidence type="ECO:0000313" key="2">
    <source>
        <dbReference type="EMBL" id="VEE10917.1"/>
    </source>
</evidence>
<evidence type="ECO:0000313" key="3">
    <source>
        <dbReference type="Proteomes" id="UP000279227"/>
    </source>
</evidence>
<name>A0A3S4MT10_CHRGE</name>
<dbReference type="GeneID" id="93023576"/>
<dbReference type="EMBL" id="LR134289">
    <property type="protein sequence ID" value="VEE10917.1"/>
    <property type="molecule type" value="Genomic_DNA"/>
</dbReference>
<evidence type="ECO:0000256" key="1">
    <source>
        <dbReference type="SAM" id="MobiDB-lite"/>
    </source>
</evidence>
<sequence length="664" mass="73289">MKNKFIAKLLSLVTIMVLLYSCRNELTTEQETYNNSSQFRPTSKTIRLDQSKHKLALKTELQKAVTSLQKVKTNLFGKTVSYSNVFIDTDNVTYIENGPNFYTYTFNLIHEKAPENAPIENLVLAPKKDGTYKEILVTYNLTAQEKQSILKGKNISTKGKSYIMELSGNTFNPIASKSQSCSWVEADSYTWCSEGVHHNGEGSGSCTAEVKSQLIKVMLLKCESIDDGSGNTGGGSTGGGTGDSGGGGSGTGDGSGGGTPTEPCNGNGVATGPLEPSTDIGDGNNCSGIPTTPTLSTFFIYVKNLPAELKALINDASNSEFYEGLKSYYDVSNASEDSKNIIRWALTFKQNNSITWQEFTPMLEFASTFIAENPDTLNPEQIFIRQKDLNDAILQNSNLLLDIPCSELDDWQTIAQHNVPQSVKDKLQNIKNQTSWWSNWQITDLDDAASARINMDVFPIQINSLPNKPNSTQKYTPEEFFNFFRLNLNLFAEKFTPIVDNYYGINDIALWNSSNPLGALIHIEIPIDNGTVICSGFGPKAWVFSTIKAPMSMGYDGVHPVAGNRLFGYYVNPNDNTMYIYTRGVDRVSQVATNSPNLANYLIETSAFFGADQLWKGMQDNLSKYINDRGGNASKLPEKTYRPNYTKIRNYLKGKTPLSSLGCN</sequence>
<accession>A0A3S4MT10</accession>